<dbReference type="KEGG" id="otm:OSB_18220"/>
<dbReference type="EMBL" id="CP012160">
    <property type="protein sequence ID" value="AKS46363.1"/>
    <property type="molecule type" value="Genomic_DNA"/>
</dbReference>
<organism evidence="1 2">
    <name type="scientific">Octadecabacter temperatus</name>
    <dbReference type="NCBI Taxonomy" id="1458307"/>
    <lineage>
        <taxon>Bacteria</taxon>
        <taxon>Pseudomonadati</taxon>
        <taxon>Pseudomonadota</taxon>
        <taxon>Alphaproteobacteria</taxon>
        <taxon>Rhodobacterales</taxon>
        <taxon>Roseobacteraceae</taxon>
        <taxon>Octadecabacter</taxon>
    </lineage>
</organism>
<protein>
    <submittedName>
        <fullName evidence="1">Uncharacterized protein</fullName>
    </submittedName>
</protein>
<dbReference type="STRING" id="1458307.OSB_18220"/>
<evidence type="ECO:0000313" key="2">
    <source>
        <dbReference type="Proteomes" id="UP000067444"/>
    </source>
</evidence>
<dbReference type="AlphaFoldDB" id="A0A0K0Y5U3"/>
<reference evidence="1 2" key="1">
    <citation type="journal article" date="2015" name="Genome Announc.">
        <title>Closed Genome Sequence of Octadecabacter temperatus SB1, the First Mesophilic Species of the Genus Octadecabacter.</title>
        <authorList>
            <person name="Voget S."/>
            <person name="Billerbeck S."/>
            <person name="Simon M."/>
            <person name="Daniel R."/>
        </authorList>
    </citation>
    <scope>NUCLEOTIDE SEQUENCE [LARGE SCALE GENOMIC DNA]</scope>
    <source>
        <strain evidence="1 2">SB1</strain>
    </source>
</reference>
<gene>
    <name evidence="1" type="ORF">OSB_18220</name>
</gene>
<sequence>MTQVQQIEVVEEVSAQLRETGAGAFLNHLRFTAMQCRTKPQTELFQACALLQVSRSDCQAAHSEALMRCLGQALGQPARLLAPGTAEMTFDERWLVQVGTACADGDDLSLAFLLRSRVAHENRRLITFLIRRIADCFSLN</sequence>
<keyword evidence="2" id="KW-1185">Reference proteome</keyword>
<evidence type="ECO:0000313" key="1">
    <source>
        <dbReference type="EMBL" id="AKS46363.1"/>
    </source>
</evidence>
<dbReference type="Proteomes" id="UP000067444">
    <property type="component" value="Chromosome"/>
</dbReference>
<name>A0A0K0Y5U3_9RHOB</name>
<proteinExistence type="predicted"/>
<accession>A0A0K0Y5U3</accession>